<evidence type="ECO:0000313" key="3">
    <source>
        <dbReference type="Proteomes" id="UP001299235"/>
    </source>
</evidence>
<protein>
    <recommendedName>
        <fullName evidence="1">Replication-associated protein ORF2/G2P domain-containing protein</fullName>
    </recommendedName>
</protein>
<dbReference type="Proteomes" id="UP001299235">
    <property type="component" value="Unassembled WGS sequence"/>
</dbReference>
<evidence type="ECO:0000259" key="1">
    <source>
        <dbReference type="Pfam" id="PF23343"/>
    </source>
</evidence>
<reference evidence="2 3" key="1">
    <citation type="submission" date="2021-10" db="EMBL/GenBank/DDBJ databases">
        <title>Anaerobic single-cell dispensing facilitates the cultivation of human gut bacteria.</title>
        <authorList>
            <person name="Afrizal A."/>
        </authorList>
    </citation>
    <scope>NUCLEOTIDE SEQUENCE [LARGE SCALE GENOMIC DNA]</scope>
    <source>
        <strain evidence="2 3">CLA-AA-H246</strain>
    </source>
</reference>
<gene>
    <name evidence="2" type="ORF">LKD42_14820</name>
</gene>
<organism evidence="2 3">
    <name type="scientific">Hominisplanchenecus faecis</name>
    <dbReference type="NCBI Taxonomy" id="2885351"/>
    <lineage>
        <taxon>Bacteria</taxon>
        <taxon>Bacillati</taxon>
        <taxon>Bacillota</taxon>
        <taxon>Clostridia</taxon>
        <taxon>Lachnospirales</taxon>
        <taxon>Lachnospiraceae</taxon>
        <taxon>Hominisplanchenecus</taxon>
    </lineage>
</organism>
<dbReference type="InterPro" id="IPR056906">
    <property type="entry name" value="ORF2/G2P_dom"/>
</dbReference>
<accession>A0ABS8F0D6</accession>
<proteinExistence type="predicted"/>
<name>A0ABS8F0D6_9FIRM</name>
<keyword evidence="3" id="KW-1185">Reference proteome</keyword>
<dbReference type="Pfam" id="PF23343">
    <property type="entry name" value="REP_ORF2-G2P"/>
    <property type="match status" value="1"/>
</dbReference>
<comment type="caution">
    <text evidence="2">The sequence shown here is derived from an EMBL/GenBank/DDBJ whole genome shotgun (WGS) entry which is preliminary data.</text>
</comment>
<evidence type="ECO:0000313" key="2">
    <source>
        <dbReference type="EMBL" id="MCC2150498.1"/>
    </source>
</evidence>
<dbReference type="EMBL" id="JAJEQE010000091">
    <property type="protein sequence ID" value="MCC2150498.1"/>
    <property type="molecule type" value="Genomic_DNA"/>
</dbReference>
<sequence>MKDDNAYNFRVIDYGDSVQVRLYSTPVLRGGQVSKLDRLQLHDVSDDEFDELLEQKRQERSINSSVNRTKNSIYAVARANEWEFFVTLTFDRSKVDSSDYNLISSKSRKWLNHLKTRYAPDLKYLAVPELHADGKHWHIHVLLSNIGSIKLEDSGIVKAGKKIYNLPGWKYGFSTASMIESSERVSSYICKYITKELATLTQHRKRFWSSANCVRFKDCVSDEFLDDPGLIFEKYGDSIDYIKKVKCPVVNRSVTYVEISKEVKTEKL</sequence>
<dbReference type="RefSeq" id="WP_248836150.1">
    <property type="nucleotide sequence ID" value="NZ_JAJEQE010000091.1"/>
</dbReference>
<feature type="domain" description="Replication-associated protein ORF2/G2P" evidence="1">
    <location>
        <begin position="84"/>
        <end position="196"/>
    </location>
</feature>